<organism evidence="2 3">
    <name type="scientific">Ceraceosorus bombacis</name>
    <dbReference type="NCBI Taxonomy" id="401625"/>
    <lineage>
        <taxon>Eukaryota</taxon>
        <taxon>Fungi</taxon>
        <taxon>Dikarya</taxon>
        <taxon>Basidiomycota</taxon>
        <taxon>Ustilaginomycotina</taxon>
        <taxon>Exobasidiomycetes</taxon>
        <taxon>Ceraceosorales</taxon>
        <taxon>Ceraceosoraceae</taxon>
        <taxon>Ceraceosorus</taxon>
    </lineage>
</organism>
<feature type="chain" id="PRO_5006059378" evidence="1">
    <location>
        <begin position="21"/>
        <end position="84"/>
    </location>
</feature>
<keyword evidence="1" id="KW-0732">Signal</keyword>
<proteinExistence type="predicted"/>
<sequence>MRFSHLSTIAFALLARTSLAAPYGGTADKVAQAAVSASEHARNEFDLGYIPTCLSCLVALGASSGQTVRAKRITFIMQRGDIFK</sequence>
<dbReference type="Proteomes" id="UP000054845">
    <property type="component" value="Unassembled WGS sequence"/>
</dbReference>
<dbReference type="EMBL" id="CCYA01000199">
    <property type="protein sequence ID" value="CEH13069.1"/>
    <property type="molecule type" value="Genomic_DNA"/>
</dbReference>
<dbReference type="AlphaFoldDB" id="A0A0P1BCC0"/>
<accession>A0A0P1BCC0</accession>
<evidence type="ECO:0000256" key="1">
    <source>
        <dbReference type="SAM" id="SignalP"/>
    </source>
</evidence>
<dbReference type="OrthoDB" id="10521503at2759"/>
<protein>
    <submittedName>
        <fullName evidence="2">Uncharacterized protein</fullName>
    </submittedName>
</protein>
<keyword evidence="3" id="KW-1185">Reference proteome</keyword>
<evidence type="ECO:0000313" key="3">
    <source>
        <dbReference type="Proteomes" id="UP000054845"/>
    </source>
</evidence>
<name>A0A0P1BCC0_9BASI</name>
<reference evidence="2 3" key="1">
    <citation type="submission" date="2014-09" db="EMBL/GenBank/DDBJ databases">
        <authorList>
            <person name="Magalhaes I.L.F."/>
            <person name="Oliveira U."/>
            <person name="Santos F.R."/>
            <person name="Vidigal T.H.D.A."/>
            <person name="Brescovit A.D."/>
            <person name="Santos A.J."/>
        </authorList>
    </citation>
    <scope>NUCLEOTIDE SEQUENCE [LARGE SCALE GENOMIC DNA]</scope>
</reference>
<feature type="signal peptide" evidence="1">
    <location>
        <begin position="1"/>
        <end position="20"/>
    </location>
</feature>
<evidence type="ECO:0000313" key="2">
    <source>
        <dbReference type="EMBL" id="CEH13069.1"/>
    </source>
</evidence>